<name>A0A7R8ZZ82_9CRUS</name>
<evidence type="ECO:0000256" key="3">
    <source>
        <dbReference type="ARBA" id="ARBA00022833"/>
    </source>
</evidence>
<dbReference type="Proteomes" id="UP000677054">
    <property type="component" value="Unassembled WGS sequence"/>
</dbReference>
<evidence type="ECO:0000256" key="1">
    <source>
        <dbReference type="ARBA" id="ARBA00022688"/>
    </source>
</evidence>
<dbReference type="InterPro" id="IPR027540">
    <property type="entry name" value="Coq4_euk"/>
</dbReference>
<dbReference type="GO" id="GO:0008270">
    <property type="term" value="F:zinc ion binding"/>
    <property type="evidence" value="ECO:0007669"/>
    <property type="project" value="UniProtKB-UniRule"/>
</dbReference>
<organism evidence="8">
    <name type="scientific">Darwinula stevensoni</name>
    <dbReference type="NCBI Taxonomy" id="69355"/>
    <lineage>
        <taxon>Eukaryota</taxon>
        <taxon>Metazoa</taxon>
        <taxon>Ecdysozoa</taxon>
        <taxon>Arthropoda</taxon>
        <taxon>Crustacea</taxon>
        <taxon>Oligostraca</taxon>
        <taxon>Ostracoda</taxon>
        <taxon>Podocopa</taxon>
        <taxon>Podocopida</taxon>
        <taxon>Darwinulocopina</taxon>
        <taxon>Darwinuloidea</taxon>
        <taxon>Darwinulidae</taxon>
        <taxon>Darwinula</taxon>
    </lineage>
</organism>
<dbReference type="UniPathway" id="UPA00232"/>
<evidence type="ECO:0000256" key="2">
    <source>
        <dbReference type="ARBA" id="ARBA00022792"/>
    </source>
</evidence>
<keyword evidence="4 7" id="KW-0496">Mitochondrion</keyword>
<keyword evidence="6 7" id="KW-0456">Lyase</keyword>
<dbReference type="EMBL" id="LR899771">
    <property type="protein sequence ID" value="CAD7242347.1"/>
    <property type="molecule type" value="Genomic_DNA"/>
</dbReference>
<keyword evidence="3 7" id="KW-0862">Zinc</keyword>
<dbReference type="GO" id="GO:0120539">
    <property type="term" value="F:4-hydroxy-3-methoxy-5-polyprenylbenzoate decarboxylase activity"/>
    <property type="evidence" value="ECO:0007669"/>
    <property type="project" value="UniProtKB-EC"/>
</dbReference>
<evidence type="ECO:0000256" key="7">
    <source>
        <dbReference type="HAMAP-Rule" id="MF_03111"/>
    </source>
</evidence>
<comment type="subcellular location">
    <subcellularLocation>
        <location evidence="7">Mitochondrion inner membrane</location>
        <topology evidence="7">Peripheral membrane protein</topology>
        <orientation evidence="7">Matrix side</orientation>
    </subcellularLocation>
</comment>
<protein>
    <recommendedName>
        <fullName evidence="7">Ubiquinone biosynthesis protein COQ4 homolog, mitochondrial</fullName>
    </recommendedName>
    <alternativeName>
        <fullName evidence="7">4-hydroxy-3-methoxy-5-polyprenylbenzoate decarboxylase</fullName>
        <ecNumber evidence="7">4.1.1.130</ecNumber>
    </alternativeName>
    <alternativeName>
        <fullName evidence="7">Coenzyme Q biosynthesis protein 4 homolog</fullName>
    </alternativeName>
</protein>
<evidence type="ECO:0000256" key="6">
    <source>
        <dbReference type="ARBA" id="ARBA00023239"/>
    </source>
</evidence>
<dbReference type="EC" id="4.1.1.130" evidence="7"/>
<gene>
    <name evidence="8" type="ORF">DSTB1V02_LOCUS2316</name>
</gene>
<evidence type="ECO:0000256" key="4">
    <source>
        <dbReference type="ARBA" id="ARBA00023128"/>
    </source>
</evidence>
<comment type="function">
    <text evidence="7">Lyase that catalyzes the C1-decarboxylation of 4-hydroxy-3-methoxy-5-(all-trans-polyprenyl)benzoic acid into 2-methoxy-6-(all-trans-polyprenyl)phenol during ubiquinone biosynthesis.</text>
</comment>
<proteinExistence type="inferred from homology"/>
<feature type="binding site" evidence="7">
    <location>
        <position position="172"/>
    </location>
    <ligand>
        <name>Zn(2+)</name>
        <dbReference type="ChEBI" id="CHEBI:29105"/>
    </ligand>
</feature>
<accession>A0A7R8ZZ82</accession>
<feature type="binding site" evidence="7">
    <location>
        <position position="169"/>
    </location>
    <ligand>
        <name>Zn(2+)</name>
        <dbReference type="ChEBI" id="CHEBI:29105"/>
    </ligand>
</feature>
<dbReference type="EMBL" id="CAJPEV010000254">
    <property type="protein sequence ID" value="CAG0883019.1"/>
    <property type="molecule type" value="Genomic_DNA"/>
</dbReference>
<evidence type="ECO:0000256" key="5">
    <source>
        <dbReference type="ARBA" id="ARBA00023136"/>
    </source>
</evidence>
<dbReference type="PANTHER" id="PTHR12922:SF7">
    <property type="entry name" value="UBIQUINONE BIOSYNTHESIS PROTEIN COQ4 HOMOLOG, MITOCHONDRIAL"/>
    <property type="match status" value="1"/>
</dbReference>
<keyword evidence="2 7" id="KW-0999">Mitochondrion inner membrane</keyword>
<feature type="binding site" evidence="7">
    <location>
        <position position="168"/>
    </location>
    <ligand>
        <name>Zn(2+)</name>
        <dbReference type="ChEBI" id="CHEBI:29105"/>
    </ligand>
</feature>
<evidence type="ECO:0000313" key="9">
    <source>
        <dbReference type="Proteomes" id="UP000677054"/>
    </source>
</evidence>
<dbReference type="InterPro" id="IPR007715">
    <property type="entry name" value="Coq4"/>
</dbReference>
<comment type="pathway">
    <text evidence="7">Cofactor biosynthesis; ubiquinone biosynthesis.</text>
</comment>
<dbReference type="HAMAP" id="MF_03111">
    <property type="entry name" value="Coq4"/>
    <property type="match status" value="1"/>
</dbReference>
<feature type="binding site" evidence="7">
    <location>
        <position position="184"/>
    </location>
    <ligand>
        <name>Zn(2+)</name>
        <dbReference type="ChEBI" id="CHEBI:29105"/>
    </ligand>
</feature>
<dbReference type="Pfam" id="PF05019">
    <property type="entry name" value="Coq4"/>
    <property type="match status" value="1"/>
</dbReference>
<keyword evidence="5 7" id="KW-0472">Membrane</keyword>
<dbReference type="OrthoDB" id="4249at2759"/>
<keyword evidence="1 7" id="KW-0831">Ubiquinone biosynthesis</keyword>
<comment type="cofactor">
    <cofactor evidence="7">
        <name>Zn(2+)</name>
        <dbReference type="ChEBI" id="CHEBI:29105"/>
    </cofactor>
</comment>
<keyword evidence="9" id="KW-1185">Reference proteome</keyword>
<comment type="similarity">
    <text evidence="7">Belongs to the COQ4 family.</text>
</comment>
<sequence length="265" mass="29962">MDFVLAVAQNAPGRGRMFVRQLVQSDSHQDAAEQTESPEEELYPGHIRTTPLQKALLGVGSTLMALYSPARDDMVAVNGEVTGMLALPWMHRKMLEDAEGQQILREKPKLNSYTVDLDALRSLPEGTLGRAYTQFLDVNGVSPDTRLPVRFVDDPELAYVMQRYREAHDLMHTVLGMNTKLVGEVAVKWVEGLQTGLPMCLGGALMAPIRFRPKQRKDYVTRVLPWALKNGFKGKFILNAYFEKRWSQDLNDFRKEFNIQEPPSA</sequence>
<comment type="catalytic activity">
    <reaction evidence="7">
        <text>a 4-hydroxy-3-methoxy-5-(all-trans-polyprenyl)benzoate + H(+) = a 2-methoxy-6-(all-trans-polyprenyl)phenol + CO2</text>
        <dbReference type="Rhea" id="RHEA:81179"/>
        <dbReference type="Rhea" id="RHEA-COMP:9551"/>
        <dbReference type="Rhea" id="RHEA-COMP:10931"/>
        <dbReference type="ChEBI" id="CHEBI:15378"/>
        <dbReference type="ChEBI" id="CHEBI:16526"/>
        <dbReference type="ChEBI" id="CHEBI:62731"/>
        <dbReference type="ChEBI" id="CHEBI:84443"/>
        <dbReference type="EC" id="4.1.1.130"/>
    </reaction>
</comment>
<evidence type="ECO:0000313" key="8">
    <source>
        <dbReference type="EMBL" id="CAD7242347.1"/>
    </source>
</evidence>
<keyword evidence="7" id="KW-0479">Metal-binding</keyword>
<comment type="subunit">
    <text evidence="7">Component of a multi-subunit COQ enzyme complex.</text>
</comment>
<reference evidence="8" key="1">
    <citation type="submission" date="2020-11" db="EMBL/GenBank/DDBJ databases">
        <authorList>
            <person name="Tran Van P."/>
        </authorList>
    </citation>
    <scope>NUCLEOTIDE SEQUENCE</scope>
</reference>
<dbReference type="AlphaFoldDB" id="A0A7R8ZZ82"/>
<dbReference type="GO" id="GO:0031314">
    <property type="term" value="C:extrinsic component of mitochondrial inner membrane"/>
    <property type="evidence" value="ECO:0007669"/>
    <property type="project" value="UniProtKB-UniRule"/>
</dbReference>
<dbReference type="PANTHER" id="PTHR12922">
    <property type="entry name" value="UBIQUINONE BIOSYNTHESIS PROTEIN"/>
    <property type="match status" value="1"/>
</dbReference>